<dbReference type="AlphaFoldDB" id="A0A4Q5MW14"/>
<evidence type="ECO:0000313" key="8">
    <source>
        <dbReference type="EMBL" id="RYV49768.1"/>
    </source>
</evidence>
<comment type="subcellular location">
    <subcellularLocation>
        <location evidence="1">Endomembrane system</location>
        <topology evidence="1">Multi-pass membrane protein</topology>
    </subcellularLocation>
</comment>
<feature type="transmembrane region" description="Helical" evidence="5">
    <location>
        <begin position="12"/>
        <end position="33"/>
    </location>
</feature>
<protein>
    <submittedName>
        <fullName evidence="8">DUF1232 domain-containing protein</fullName>
    </submittedName>
</protein>
<evidence type="ECO:0000313" key="9">
    <source>
        <dbReference type="Proteomes" id="UP000293764"/>
    </source>
</evidence>
<evidence type="ECO:0000256" key="1">
    <source>
        <dbReference type="ARBA" id="ARBA00004127"/>
    </source>
</evidence>
<keyword evidence="3 5" id="KW-1133">Transmembrane helix</keyword>
<dbReference type="RefSeq" id="WP_130103878.1">
    <property type="nucleotide sequence ID" value="NZ_SDWW01000053.1"/>
</dbReference>
<evidence type="ECO:0000256" key="5">
    <source>
        <dbReference type="SAM" id="Phobius"/>
    </source>
</evidence>
<evidence type="ECO:0000313" key="7">
    <source>
        <dbReference type="EMBL" id="RYV49431.1"/>
    </source>
</evidence>
<organism evidence="8 9">
    <name type="scientific">Pengzhenrongella frigida</name>
    <dbReference type="NCBI Taxonomy" id="1259133"/>
    <lineage>
        <taxon>Bacteria</taxon>
        <taxon>Bacillati</taxon>
        <taxon>Actinomycetota</taxon>
        <taxon>Actinomycetes</taxon>
        <taxon>Micrococcales</taxon>
        <taxon>Pengzhenrongella</taxon>
    </lineage>
</organism>
<evidence type="ECO:0000259" key="6">
    <source>
        <dbReference type="Pfam" id="PF06803"/>
    </source>
</evidence>
<dbReference type="OrthoDB" id="5147173at2"/>
<evidence type="ECO:0000256" key="4">
    <source>
        <dbReference type="ARBA" id="ARBA00023136"/>
    </source>
</evidence>
<sequence length="116" mass="12529">MDAVDTSDLVTVVLVLLGVLSLFGIAVVGFVMWRYRVPPRGLIAMIGALVYLASPVDVLPEVMLGPIGLFDDAGVATAVAVFVYKLVTVKRRLEGAGVKGRRRSHRVMEPQRKAPL</sequence>
<gene>
    <name evidence="8" type="ORF">EUA98_16940</name>
    <name evidence="7" type="ORF">EUA98_18835</name>
</gene>
<proteinExistence type="predicted"/>
<dbReference type="EMBL" id="SDWW01000076">
    <property type="protein sequence ID" value="RYV49431.1"/>
    <property type="molecule type" value="Genomic_DNA"/>
</dbReference>
<evidence type="ECO:0000256" key="3">
    <source>
        <dbReference type="ARBA" id="ARBA00022989"/>
    </source>
</evidence>
<feature type="transmembrane region" description="Helical" evidence="5">
    <location>
        <begin position="40"/>
        <end position="56"/>
    </location>
</feature>
<dbReference type="InterPro" id="IPR010652">
    <property type="entry name" value="DUF1232"/>
</dbReference>
<accession>A0A4Q5MW14</accession>
<dbReference type="Pfam" id="PF06803">
    <property type="entry name" value="DUF1232"/>
    <property type="match status" value="1"/>
</dbReference>
<keyword evidence="2 5" id="KW-0812">Transmembrane</keyword>
<dbReference type="GO" id="GO:0012505">
    <property type="term" value="C:endomembrane system"/>
    <property type="evidence" value="ECO:0007669"/>
    <property type="project" value="UniProtKB-SubCell"/>
</dbReference>
<evidence type="ECO:0000256" key="2">
    <source>
        <dbReference type="ARBA" id="ARBA00022692"/>
    </source>
</evidence>
<feature type="transmembrane region" description="Helical" evidence="5">
    <location>
        <begin position="62"/>
        <end position="84"/>
    </location>
</feature>
<reference evidence="8 9" key="1">
    <citation type="submission" date="2019-01" db="EMBL/GenBank/DDBJ databases">
        <title>Novel species of Cellulomonas.</title>
        <authorList>
            <person name="Liu Q."/>
            <person name="Xin Y.-H."/>
        </authorList>
    </citation>
    <scope>NUCLEOTIDE SEQUENCE [LARGE SCALE GENOMIC DNA]</scope>
    <source>
        <strain evidence="8 9">HLT2-17</strain>
    </source>
</reference>
<feature type="domain" description="DUF1232" evidence="6">
    <location>
        <begin position="43"/>
        <end position="77"/>
    </location>
</feature>
<keyword evidence="4 5" id="KW-0472">Membrane</keyword>
<comment type="caution">
    <text evidence="8">The sequence shown here is derived from an EMBL/GenBank/DDBJ whole genome shotgun (WGS) entry which is preliminary data.</text>
</comment>
<name>A0A4Q5MW14_9MICO</name>
<dbReference type="Proteomes" id="UP000293764">
    <property type="component" value="Unassembled WGS sequence"/>
</dbReference>
<dbReference type="EMBL" id="SDWW01000053">
    <property type="protein sequence ID" value="RYV49768.1"/>
    <property type="molecule type" value="Genomic_DNA"/>
</dbReference>
<keyword evidence="9" id="KW-1185">Reference proteome</keyword>